<dbReference type="Proteomes" id="UP000005240">
    <property type="component" value="Unassembled WGS sequence"/>
</dbReference>
<reference evidence="1" key="2">
    <citation type="submission" date="2016-05" db="EMBL/GenBank/DDBJ databases">
        <title>Comparative analysis highlights variable genome content of wheat rusts and divergence of the mating loci.</title>
        <authorList>
            <person name="Cuomo C.A."/>
            <person name="Bakkeren G."/>
            <person name="Szabo L."/>
            <person name="Khalil H."/>
            <person name="Joly D."/>
            <person name="Goldberg J."/>
            <person name="Young S."/>
            <person name="Zeng Q."/>
            <person name="Fellers J."/>
        </authorList>
    </citation>
    <scope>NUCLEOTIDE SEQUENCE [LARGE SCALE GENOMIC DNA]</scope>
    <source>
        <strain evidence="1">1-1 BBBD Race 1</strain>
    </source>
</reference>
<protein>
    <submittedName>
        <fullName evidence="1 2">Uncharacterized protein</fullName>
    </submittedName>
</protein>
<dbReference type="EnsemblFungi" id="PTTG_29944-t43_1">
    <property type="protein sequence ID" value="PTTG_29944-t43_1-p1"/>
    <property type="gene ID" value="PTTG_29944"/>
</dbReference>
<accession>A0A180G187</accession>
<evidence type="ECO:0000313" key="1">
    <source>
        <dbReference type="EMBL" id="OAV86370.1"/>
    </source>
</evidence>
<gene>
    <name evidence="1" type="ORF">PTTG_29944</name>
</gene>
<name>A0A180G187_PUCT1</name>
<dbReference type="AlphaFoldDB" id="A0A180G187"/>
<reference evidence="2 3" key="3">
    <citation type="journal article" date="2017" name="G3 (Bethesda)">
        <title>Comparative analysis highlights variable genome content of wheat rusts and divergence of the mating loci.</title>
        <authorList>
            <person name="Cuomo C.A."/>
            <person name="Bakkeren G."/>
            <person name="Khalil H.B."/>
            <person name="Panwar V."/>
            <person name="Joly D."/>
            <person name="Linning R."/>
            <person name="Sakthikumar S."/>
            <person name="Song X."/>
            <person name="Adiconis X."/>
            <person name="Fan L."/>
            <person name="Goldberg J.M."/>
            <person name="Levin J.Z."/>
            <person name="Young S."/>
            <person name="Zeng Q."/>
            <person name="Anikster Y."/>
            <person name="Bruce M."/>
            <person name="Wang M."/>
            <person name="Yin C."/>
            <person name="McCallum B."/>
            <person name="Szabo L.J."/>
            <person name="Hulbert S."/>
            <person name="Chen X."/>
            <person name="Fellers J.P."/>
        </authorList>
    </citation>
    <scope>NUCLEOTIDE SEQUENCE</scope>
    <source>
        <strain evidence="3">Isolate 1-1 / race 1 (BBBD)</strain>
        <strain evidence="2">isolate 1-1 / race 1 (BBBD)</strain>
    </source>
</reference>
<keyword evidence="3" id="KW-1185">Reference proteome</keyword>
<evidence type="ECO:0000313" key="2">
    <source>
        <dbReference type="EnsemblFungi" id="PTTG_29944-t43_1-p1"/>
    </source>
</evidence>
<proteinExistence type="predicted"/>
<sequence length="166" mass="18898">MHLCPRHLDAYLEEEMSKEPNDEELQGALRTCSILSEAMSNSIFTSVVNDGNEQDPFLIWQDIKTIYASDSLLSVFQVWNKWLDIQFDRDMNAYIAQMEESLAEFSSIGLKVPDVLIRCGIVGRITKKRPVLMQALFANLKALAKPKEIMPNFGTLADKNSLRKEN</sequence>
<reference evidence="1" key="1">
    <citation type="submission" date="2009-11" db="EMBL/GenBank/DDBJ databases">
        <authorList>
            <consortium name="The Broad Institute Genome Sequencing Platform"/>
            <person name="Ward D."/>
            <person name="Feldgarden M."/>
            <person name="Earl A."/>
            <person name="Young S.K."/>
            <person name="Zeng Q."/>
            <person name="Koehrsen M."/>
            <person name="Alvarado L."/>
            <person name="Berlin A."/>
            <person name="Bochicchio J."/>
            <person name="Borenstein D."/>
            <person name="Chapman S.B."/>
            <person name="Chen Z."/>
            <person name="Engels R."/>
            <person name="Freedman E."/>
            <person name="Gellesch M."/>
            <person name="Goldberg J."/>
            <person name="Griggs A."/>
            <person name="Gujja S."/>
            <person name="Heilman E."/>
            <person name="Heiman D."/>
            <person name="Hepburn T."/>
            <person name="Howarth C."/>
            <person name="Jen D."/>
            <person name="Larson L."/>
            <person name="Lewis B."/>
            <person name="Mehta T."/>
            <person name="Park D."/>
            <person name="Pearson M."/>
            <person name="Roberts A."/>
            <person name="Saif S."/>
            <person name="Shea T."/>
            <person name="Shenoy N."/>
            <person name="Sisk P."/>
            <person name="Stolte C."/>
            <person name="Sykes S."/>
            <person name="Thomson T."/>
            <person name="Walk T."/>
            <person name="White J."/>
            <person name="Yandava C."/>
            <person name="Izard J."/>
            <person name="Baranova O.V."/>
            <person name="Blanton J.M."/>
            <person name="Tanner A.C."/>
            <person name="Dewhirst F.E."/>
            <person name="Haas B."/>
            <person name="Nusbaum C."/>
            <person name="Birren B."/>
        </authorList>
    </citation>
    <scope>NUCLEOTIDE SEQUENCE [LARGE SCALE GENOMIC DNA]</scope>
    <source>
        <strain evidence="1">1-1 BBBD Race 1</strain>
    </source>
</reference>
<reference evidence="2" key="4">
    <citation type="submission" date="2025-05" db="UniProtKB">
        <authorList>
            <consortium name="EnsemblFungi"/>
        </authorList>
    </citation>
    <scope>IDENTIFICATION</scope>
    <source>
        <strain evidence="2">isolate 1-1 / race 1 (BBBD)</strain>
    </source>
</reference>
<dbReference type="EMBL" id="ADAS02001221">
    <property type="protein sequence ID" value="OAV86370.1"/>
    <property type="molecule type" value="Genomic_DNA"/>
</dbReference>
<dbReference type="VEuPathDB" id="FungiDB:PTTG_29944"/>
<organism evidence="1">
    <name type="scientific">Puccinia triticina (isolate 1-1 / race 1 (BBBD))</name>
    <name type="common">Brown leaf rust fungus</name>
    <dbReference type="NCBI Taxonomy" id="630390"/>
    <lineage>
        <taxon>Eukaryota</taxon>
        <taxon>Fungi</taxon>
        <taxon>Dikarya</taxon>
        <taxon>Basidiomycota</taxon>
        <taxon>Pucciniomycotina</taxon>
        <taxon>Pucciniomycetes</taxon>
        <taxon>Pucciniales</taxon>
        <taxon>Pucciniaceae</taxon>
        <taxon>Puccinia</taxon>
    </lineage>
</organism>
<evidence type="ECO:0000313" key="3">
    <source>
        <dbReference type="Proteomes" id="UP000005240"/>
    </source>
</evidence>